<proteinExistence type="predicted"/>
<evidence type="ECO:0000313" key="2">
    <source>
        <dbReference type="EMBL" id="WRL48313.1"/>
    </source>
</evidence>
<evidence type="ECO:0000313" key="3">
    <source>
        <dbReference type="Proteomes" id="UP001626593"/>
    </source>
</evidence>
<reference evidence="2 3" key="1">
    <citation type="submission" date="2023-12" db="EMBL/GenBank/DDBJ databases">
        <title>A. evansii MAY27, complete genome.</title>
        <authorList>
            <person name="Wang Y."/>
        </authorList>
    </citation>
    <scope>NUCLEOTIDE SEQUENCE [LARGE SCALE GENOMIC DNA]</scope>
    <source>
        <strain evidence="2 3">MAY27</strain>
    </source>
</reference>
<evidence type="ECO:0000313" key="1">
    <source>
        <dbReference type="EMBL" id="WRL48243.1"/>
    </source>
</evidence>
<name>A0ABZ1AW13_AROEV</name>
<accession>A0ABZ1AW13</accession>
<sequence length="113" mass="12918">MTNDEIEALARRECWRYKKSGDPHHSDTYTFNTLTLREFARKLAAERLDVCKEAATVLRIEAASLRQCHTLNGEWGEDEQEAREEYERMVALADRLAQPTSPANAGHERTPTA</sequence>
<protein>
    <submittedName>
        <fullName evidence="2">Uncharacterized protein</fullName>
    </submittedName>
</protein>
<dbReference type="EMBL" id="CP141259">
    <property type="protein sequence ID" value="WRL48313.1"/>
    <property type="molecule type" value="Genomic_DNA"/>
</dbReference>
<keyword evidence="3" id="KW-1185">Reference proteome</keyword>
<dbReference type="Proteomes" id="UP001626593">
    <property type="component" value="Chromosome"/>
</dbReference>
<organism evidence="2 3">
    <name type="scientific">Aromatoleum evansii</name>
    <name type="common">Azoarcus evansii</name>
    <dbReference type="NCBI Taxonomy" id="59406"/>
    <lineage>
        <taxon>Bacteria</taxon>
        <taxon>Pseudomonadati</taxon>
        <taxon>Pseudomonadota</taxon>
        <taxon>Betaproteobacteria</taxon>
        <taxon>Rhodocyclales</taxon>
        <taxon>Rhodocyclaceae</taxon>
        <taxon>Aromatoleum</taxon>
    </lineage>
</organism>
<gene>
    <name evidence="1" type="ORF">U5817_09420</name>
    <name evidence="2" type="ORF">U5817_09770</name>
</gene>
<dbReference type="EMBL" id="CP141259">
    <property type="protein sequence ID" value="WRL48243.1"/>
    <property type="molecule type" value="Genomic_DNA"/>
</dbReference>
<dbReference type="RefSeq" id="WP_407280560.1">
    <property type="nucleotide sequence ID" value="NZ_CP141259.1"/>
</dbReference>